<dbReference type="AlphaFoldDB" id="A0AA95NKU6"/>
<dbReference type="SMART" id="SM00267">
    <property type="entry name" value="GGDEF"/>
    <property type="match status" value="1"/>
</dbReference>
<evidence type="ECO:0000259" key="3">
    <source>
        <dbReference type="PROSITE" id="PS50113"/>
    </source>
</evidence>
<evidence type="ECO:0000256" key="1">
    <source>
        <dbReference type="SAM" id="Phobius"/>
    </source>
</evidence>
<feature type="domain" description="GGDEF" evidence="4">
    <location>
        <begin position="617"/>
        <end position="750"/>
    </location>
</feature>
<dbReference type="InterPro" id="IPR000014">
    <property type="entry name" value="PAS"/>
</dbReference>
<dbReference type="EC" id="2.7.7.65" evidence="5"/>
<feature type="domain" description="PAC" evidence="3">
    <location>
        <begin position="410"/>
        <end position="462"/>
    </location>
</feature>
<name>A0AA95NKU6_9BURK</name>
<dbReference type="NCBIfam" id="TIGR00254">
    <property type="entry name" value="GGDEF"/>
    <property type="match status" value="1"/>
</dbReference>
<feature type="domain" description="PAS" evidence="2">
    <location>
        <begin position="484"/>
        <end position="533"/>
    </location>
</feature>
<evidence type="ECO:0000313" key="6">
    <source>
        <dbReference type="Proteomes" id="UP001177769"/>
    </source>
</evidence>
<dbReference type="EMBL" id="CP116346">
    <property type="protein sequence ID" value="WIT12856.1"/>
    <property type="molecule type" value="Genomic_DNA"/>
</dbReference>
<keyword evidence="1" id="KW-1133">Transmembrane helix</keyword>
<dbReference type="PROSITE" id="PS50112">
    <property type="entry name" value="PAS"/>
    <property type="match status" value="2"/>
</dbReference>
<dbReference type="InterPro" id="IPR000160">
    <property type="entry name" value="GGDEF_dom"/>
</dbReference>
<dbReference type="InterPro" id="IPR029787">
    <property type="entry name" value="Nucleotide_cyclase"/>
</dbReference>
<dbReference type="CDD" id="cd01949">
    <property type="entry name" value="GGDEF"/>
    <property type="match status" value="1"/>
</dbReference>
<keyword evidence="1" id="KW-0812">Transmembrane</keyword>
<dbReference type="SMART" id="SM00091">
    <property type="entry name" value="PAS"/>
    <property type="match status" value="2"/>
</dbReference>
<keyword evidence="5" id="KW-0808">Transferase</keyword>
<organism evidence="5 6">
    <name type="scientific">Paucibacter sediminis</name>
    <dbReference type="NCBI Taxonomy" id="3019553"/>
    <lineage>
        <taxon>Bacteria</taxon>
        <taxon>Pseudomonadati</taxon>
        <taxon>Pseudomonadota</taxon>
        <taxon>Betaproteobacteria</taxon>
        <taxon>Burkholderiales</taxon>
        <taxon>Sphaerotilaceae</taxon>
        <taxon>Roseateles</taxon>
    </lineage>
</organism>
<keyword evidence="5" id="KW-0548">Nucleotidyltransferase</keyword>
<keyword evidence="6" id="KW-1185">Reference proteome</keyword>
<reference evidence="5" key="1">
    <citation type="submission" date="2023-01" db="EMBL/GenBank/DDBJ databases">
        <title>Whole genome sequence of Paucibacter sp. S2-9 isolated from pond sediment.</title>
        <authorList>
            <person name="Jung J.Y."/>
        </authorList>
    </citation>
    <scope>NUCLEOTIDE SEQUENCE</scope>
    <source>
        <strain evidence="5">S2-9</strain>
    </source>
</reference>
<dbReference type="KEGG" id="pais:PFX98_04415"/>
<dbReference type="PROSITE" id="PS50887">
    <property type="entry name" value="GGDEF"/>
    <property type="match status" value="1"/>
</dbReference>
<dbReference type="InterPro" id="IPR013656">
    <property type="entry name" value="PAS_4"/>
</dbReference>
<dbReference type="InterPro" id="IPR052155">
    <property type="entry name" value="Biofilm_reg_signaling"/>
</dbReference>
<dbReference type="CDD" id="cd12915">
    <property type="entry name" value="PDC2_DGC_like"/>
    <property type="match status" value="1"/>
</dbReference>
<dbReference type="SUPFAM" id="SSF55073">
    <property type="entry name" value="Nucleotide cyclase"/>
    <property type="match status" value="1"/>
</dbReference>
<dbReference type="InterPro" id="IPR035965">
    <property type="entry name" value="PAS-like_dom_sf"/>
</dbReference>
<dbReference type="PANTHER" id="PTHR44757">
    <property type="entry name" value="DIGUANYLATE CYCLASE DGCP"/>
    <property type="match status" value="1"/>
</dbReference>
<dbReference type="CDD" id="cd00130">
    <property type="entry name" value="PAS"/>
    <property type="match status" value="2"/>
</dbReference>
<dbReference type="FunFam" id="3.30.70.270:FF:000001">
    <property type="entry name" value="Diguanylate cyclase domain protein"/>
    <property type="match status" value="1"/>
</dbReference>
<dbReference type="InterPro" id="IPR043128">
    <property type="entry name" value="Rev_trsase/Diguanyl_cyclase"/>
</dbReference>
<protein>
    <submittedName>
        <fullName evidence="5">Diguanylate cyclase</fullName>
        <ecNumber evidence="5">2.7.7.65</ecNumber>
    </submittedName>
</protein>
<dbReference type="Pfam" id="PF13426">
    <property type="entry name" value="PAS_9"/>
    <property type="match status" value="1"/>
</dbReference>
<evidence type="ECO:0000313" key="5">
    <source>
        <dbReference type="EMBL" id="WIT12856.1"/>
    </source>
</evidence>
<dbReference type="PROSITE" id="PS50113">
    <property type="entry name" value="PAC"/>
    <property type="match status" value="1"/>
</dbReference>
<dbReference type="Proteomes" id="UP001177769">
    <property type="component" value="Chromosome"/>
</dbReference>
<dbReference type="Pfam" id="PF00990">
    <property type="entry name" value="GGDEF"/>
    <property type="match status" value="1"/>
</dbReference>
<sequence length="750" mass="82009">MANQPVGGLAPTLRLSAMPRRLLLPLLLAHGVVVLLIAALAFSSLVDSRRSYEQRAQAAAASRASELSLLVSAELRRVDLALQTLQERLREPLDEPALDALLNRQRALLPELDSLRVADADGRVHGPGASQAGAGVSNADRDYFQQARDLPARLAVSEPKLSRISGQWGFTLARRLERRDGSFAGVVFATLQSAHFERLFAAVRLEPQDSIALRSASVRLIARHVRNGGPPAPLGDNQVSDELRRSLAAQPDEGQYRVHTVSDGIDRFFGYRRIPLSGQYMVVGLASEGYLAPWREQAWLTLGLAAMALLALGASGVAGVRAWRNEAGLARRLDEAKATYQDLYDNAPCGYHSLDPEGRYLFVNNTELGWLGCRREELIGRLGPADFFTPEGQALFKAQFPRFLAEGEIHDVEVELLSRDGTRRRVSISATALRDEQGRILSSRSVLFDITELNQARQALRALSSEQSVMLDNELVGIVKFKGGRVVWLNRAVQHMLGYDEQQILGQDGQLAFADADSFGHQVAQARAALQAGHAYRSELQVRRKDGATLWLAVHGALLSPQSGESLWILVDISALKQQQAQIEHLAGHDALTGLPNRRLLDDRLRQALAQSQRDGRTLAVAMLDLDGFKPVNDRLGHAAGDQVLVQIARRIQQCLRAVDTVCRVGGDEFVLVLPGVAKDGEEILQRVLASIRQPIDLGAQWGSVQLSASLGYALYPQDGSGATELLRLADQTMYRVKTGGRGGIRRHAG</sequence>
<dbReference type="SUPFAM" id="SSF55785">
    <property type="entry name" value="PYP-like sensor domain (PAS domain)"/>
    <property type="match status" value="2"/>
</dbReference>
<dbReference type="Gene3D" id="3.30.450.20">
    <property type="entry name" value="PAS domain"/>
    <property type="match status" value="4"/>
</dbReference>
<evidence type="ECO:0000259" key="2">
    <source>
        <dbReference type="PROSITE" id="PS50112"/>
    </source>
</evidence>
<dbReference type="InterPro" id="IPR000700">
    <property type="entry name" value="PAS-assoc_C"/>
</dbReference>
<dbReference type="PANTHER" id="PTHR44757:SF2">
    <property type="entry name" value="BIOFILM ARCHITECTURE MAINTENANCE PROTEIN MBAA"/>
    <property type="match status" value="1"/>
</dbReference>
<proteinExistence type="predicted"/>
<evidence type="ECO:0000259" key="4">
    <source>
        <dbReference type="PROSITE" id="PS50887"/>
    </source>
</evidence>
<dbReference type="InterPro" id="IPR001610">
    <property type="entry name" value="PAC"/>
</dbReference>
<dbReference type="NCBIfam" id="TIGR00229">
    <property type="entry name" value="sensory_box"/>
    <property type="match status" value="2"/>
</dbReference>
<gene>
    <name evidence="5" type="ORF">PFX98_04415</name>
</gene>
<feature type="transmembrane region" description="Helical" evidence="1">
    <location>
        <begin position="298"/>
        <end position="323"/>
    </location>
</feature>
<dbReference type="Pfam" id="PF08448">
    <property type="entry name" value="PAS_4"/>
    <property type="match status" value="1"/>
</dbReference>
<dbReference type="CDD" id="cd12914">
    <property type="entry name" value="PDC1_DGC_like"/>
    <property type="match status" value="1"/>
</dbReference>
<feature type="transmembrane region" description="Helical" evidence="1">
    <location>
        <begin position="22"/>
        <end position="46"/>
    </location>
</feature>
<dbReference type="RefSeq" id="WP_285233957.1">
    <property type="nucleotide sequence ID" value="NZ_CP116346.1"/>
</dbReference>
<keyword evidence="1" id="KW-0472">Membrane</keyword>
<dbReference type="SMART" id="SM00086">
    <property type="entry name" value="PAC"/>
    <property type="match status" value="2"/>
</dbReference>
<accession>A0AA95NKU6</accession>
<dbReference type="Gene3D" id="3.30.70.270">
    <property type="match status" value="1"/>
</dbReference>
<dbReference type="GO" id="GO:0052621">
    <property type="term" value="F:diguanylate cyclase activity"/>
    <property type="evidence" value="ECO:0007669"/>
    <property type="project" value="UniProtKB-EC"/>
</dbReference>
<feature type="domain" description="PAS" evidence="2">
    <location>
        <begin position="336"/>
        <end position="407"/>
    </location>
</feature>